<organism evidence="2 3">
    <name type="scientific">Paramuricea clavata</name>
    <name type="common">Red gorgonian</name>
    <name type="synonym">Violescent sea-whip</name>
    <dbReference type="NCBI Taxonomy" id="317549"/>
    <lineage>
        <taxon>Eukaryota</taxon>
        <taxon>Metazoa</taxon>
        <taxon>Cnidaria</taxon>
        <taxon>Anthozoa</taxon>
        <taxon>Octocorallia</taxon>
        <taxon>Malacalcyonacea</taxon>
        <taxon>Plexauridae</taxon>
        <taxon>Paramuricea</taxon>
    </lineage>
</organism>
<keyword evidence="3" id="KW-1185">Reference proteome</keyword>
<accession>A0A6S7KIX1</accession>
<feature type="compositionally biased region" description="Basic and acidic residues" evidence="1">
    <location>
        <begin position="91"/>
        <end position="118"/>
    </location>
</feature>
<feature type="compositionally biased region" description="Basic and acidic residues" evidence="1">
    <location>
        <begin position="23"/>
        <end position="79"/>
    </location>
</feature>
<feature type="region of interest" description="Disordered" evidence="1">
    <location>
        <begin position="1"/>
        <end position="118"/>
    </location>
</feature>
<feature type="non-terminal residue" evidence="2">
    <location>
        <position position="185"/>
    </location>
</feature>
<gene>
    <name evidence="2" type="ORF">PACLA_8A005422</name>
</gene>
<dbReference type="Proteomes" id="UP001152795">
    <property type="component" value="Unassembled WGS sequence"/>
</dbReference>
<dbReference type="EMBL" id="CACRXK020039451">
    <property type="protein sequence ID" value="CAB4045435.1"/>
    <property type="molecule type" value="Genomic_DNA"/>
</dbReference>
<proteinExistence type="predicted"/>
<sequence>MKSKLESTEENYKNVKKMLGETSKSEKSAIRPENVKDVDSCFRKETLKTETRSDDSRIQSQRQRKDLAQNCDWKAKISSDELSSASSSETQTRKAREVNENGRSETGILRRDRKTENSPVVIREENMDKASLQKWIRDTNRTIHDMQRCLVDVKGVLFGLPGKFENILKIHYGEGVKDLSETKQD</sequence>
<dbReference type="AlphaFoldDB" id="A0A6S7KIX1"/>
<name>A0A6S7KIX1_PARCT</name>
<protein>
    <submittedName>
        <fullName evidence="2">Uncharacterized protein</fullName>
    </submittedName>
</protein>
<comment type="caution">
    <text evidence="2">The sequence shown here is derived from an EMBL/GenBank/DDBJ whole genome shotgun (WGS) entry which is preliminary data.</text>
</comment>
<evidence type="ECO:0000313" key="3">
    <source>
        <dbReference type="Proteomes" id="UP001152795"/>
    </source>
</evidence>
<feature type="compositionally biased region" description="Basic and acidic residues" evidence="1">
    <location>
        <begin position="1"/>
        <end position="13"/>
    </location>
</feature>
<reference evidence="2" key="1">
    <citation type="submission" date="2020-04" db="EMBL/GenBank/DDBJ databases">
        <authorList>
            <person name="Alioto T."/>
            <person name="Alioto T."/>
            <person name="Gomez Garrido J."/>
        </authorList>
    </citation>
    <scope>NUCLEOTIDE SEQUENCE</scope>
    <source>
        <strain evidence="2">A484AB</strain>
    </source>
</reference>
<evidence type="ECO:0000313" key="2">
    <source>
        <dbReference type="EMBL" id="CAB4045435.1"/>
    </source>
</evidence>
<evidence type="ECO:0000256" key="1">
    <source>
        <dbReference type="SAM" id="MobiDB-lite"/>
    </source>
</evidence>